<evidence type="ECO:0000313" key="8">
    <source>
        <dbReference type="Proteomes" id="UP000008204"/>
    </source>
</evidence>
<dbReference type="EMBL" id="CP001287">
    <property type="protein sequence ID" value="ACK66116.1"/>
    <property type="molecule type" value="Genomic_DNA"/>
</dbReference>
<keyword evidence="4 6" id="KW-0808">Transferase</keyword>
<dbReference type="SUPFAM" id="SSF53335">
    <property type="entry name" value="S-adenosyl-L-methionine-dependent methyltransferases"/>
    <property type="match status" value="1"/>
</dbReference>
<dbReference type="Pfam" id="PF02527">
    <property type="entry name" value="GidB"/>
    <property type="match status" value="1"/>
</dbReference>
<dbReference type="EC" id="2.1.1.-" evidence="6"/>
<sequence>MLPKFSDIWQNTLNWNPNPSQQKQWDKLYHEIILANRQINLTRITEPNDFWEKHLWDSLAGILDIEIINLEQSLKVIDIGTGAGFPGIPIGIVCPNWQVTLFDSTRKKINFIKILLEELSLKNCHTLIGRAEEIGQNPSHRESYDLALIRAVGEASVCAEYTLPLLKTGGMAVLYRGNWTDEEELKLKSAIKQLGGKIALIRKLQTPLTQSIRHFIYLEKIAKTPLQFPRSIGVPNQYPL</sequence>
<dbReference type="STRING" id="41431.PCC8801_2084"/>
<dbReference type="AlphaFoldDB" id="B7JZ39"/>
<dbReference type="NCBIfam" id="TIGR00138">
    <property type="entry name" value="rsmG_gidB"/>
    <property type="match status" value="1"/>
</dbReference>
<comment type="function">
    <text evidence="6">Specifically methylates the N7 position of a guanine in 16S rRNA.</text>
</comment>
<keyword evidence="8" id="KW-1185">Reference proteome</keyword>
<dbReference type="RefSeq" id="WP_012595384.1">
    <property type="nucleotide sequence ID" value="NC_011726.1"/>
</dbReference>
<organism evidence="7 8">
    <name type="scientific">Rippkaea orientalis (strain PCC 8801 / RF-1)</name>
    <name type="common">Cyanothece sp. (strain PCC 8801)</name>
    <dbReference type="NCBI Taxonomy" id="41431"/>
    <lineage>
        <taxon>Bacteria</taxon>
        <taxon>Bacillati</taxon>
        <taxon>Cyanobacteriota</taxon>
        <taxon>Cyanophyceae</taxon>
        <taxon>Oscillatoriophycideae</taxon>
        <taxon>Chroococcales</taxon>
        <taxon>Aphanothecaceae</taxon>
        <taxon>Rippkaea</taxon>
        <taxon>Rippkaea orientalis</taxon>
    </lineage>
</organism>
<dbReference type="eggNOG" id="COG0357">
    <property type="taxonomic scope" value="Bacteria"/>
</dbReference>
<dbReference type="KEGG" id="cyp:PCC8801_2084"/>
<feature type="binding site" evidence="6">
    <location>
        <position position="85"/>
    </location>
    <ligand>
        <name>S-adenosyl-L-methionine</name>
        <dbReference type="ChEBI" id="CHEBI:59789"/>
    </ligand>
</feature>
<evidence type="ECO:0000256" key="2">
    <source>
        <dbReference type="ARBA" id="ARBA00022552"/>
    </source>
</evidence>
<dbReference type="PANTHER" id="PTHR31760">
    <property type="entry name" value="S-ADENOSYL-L-METHIONINE-DEPENDENT METHYLTRANSFERASES SUPERFAMILY PROTEIN"/>
    <property type="match status" value="1"/>
</dbReference>
<evidence type="ECO:0000256" key="1">
    <source>
        <dbReference type="ARBA" id="ARBA00022490"/>
    </source>
</evidence>
<proteinExistence type="inferred from homology"/>
<keyword evidence="2 6" id="KW-0698">rRNA processing</keyword>
<dbReference type="FunFam" id="3.40.50.150:FF:000041">
    <property type="entry name" value="Ribosomal RNA small subunit methyltransferase G"/>
    <property type="match status" value="1"/>
</dbReference>
<comment type="subcellular location">
    <subcellularLocation>
        <location evidence="6">Cytoplasm</location>
    </subcellularLocation>
</comment>
<dbReference type="PIRSF" id="PIRSF003078">
    <property type="entry name" value="GidB"/>
    <property type="match status" value="1"/>
</dbReference>
<dbReference type="GO" id="GO:0005829">
    <property type="term" value="C:cytosol"/>
    <property type="evidence" value="ECO:0007669"/>
    <property type="project" value="TreeGrafter"/>
</dbReference>
<keyword evidence="1 6" id="KW-0963">Cytoplasm</keyword>
<evidence type="ECO:0000256" key="4">
    <source>
        <dbReference type="ARBA" id="ARBA00022679"/>
    </source>
</evidence>
<evidence type="ECO:0000256" key="5">
    <source>
        <dbReference type="ARBA" id="ARBA00022691"/>
    </source>
</evidence>
<dbReference type="HAMAP" id="MF_00074">
    <property type="entry name" value="16SrRNA_methyltr_G"/>
    <property type="match status" value="1"/>
</dbReference>
<dbReference type="Gene3D" id="3.40.50.150">
    <property type="entry name" value="Vaccinia Virus protein VP39"/>
    <property type="match status" value="1"/>
</dbReference>
<accession>B7JZ39</accession>
<feature type="binding site" evidence="6">
    <location>
        <position position="150"/>
    </location>
    <ligand>
        <name>S-adenosyl-L-methionine</name>
        <dbReference type="ChEBI" id="CHEBI:59789"/>
    </ligand>
</feature>
<dbReference type="GO" id="GO:0070043">
    <property type="term" value="F:rRNA (guanine-N7-)-methyltransferase activity"/>
    <property type="evidence" value="ECO:0007669"/>
    <property type="project" value="UniProtKB-UniRule"/>
</dbReference>
<name>B7JZ39_RIPO1</name>
<dbReference type="InterPro" id="IPR029063">
    <property type="entry name" value="SAM-dependent_MTases_sf"/>
</dbReference>
<dbReference type="HOGENOM" id="CLU_065341_0_2_3"/>
<evidence type="ECO:0000313" key="7">
    <source>
        <dbReference type="EMBL" id="ACK66116.1"/>
    </source>
</evidence>
<keyword evidence="3 6" id="KW-0489">Methyltransferase</keyword>
<evidence type="ECO:0000256" key="6">
    <source>
        <dbReference type="HAMAP-Rule" id="MF_00074"/>
    </source>
</evidence>
<dbReference type="Proteomes" id="UP000008204">
    <property type="component" value="Chromosome"/>
</dbReference>
<comment type="similarity">
    <text evidence="6">Belongs to the methyltransferase superfamily. RNA methyltransferase RsmG family.</text>
</comment>
<dbReference type="CDD" id="cd02440">
    <property type="entry name" value="AdoMet_MTases"/>
    <property type="match status" value="1"/>
</dbReference>
<feature type="binding site" evidence="6">
    <location>
        <begin position="103"/>
        <end position="105"/>
    </location>
    <ligand>
        <name>S-adenosyl-L-methionine</name>
        <dbReference type="ChEBI" id="CHEBI:59789"/>
    </ligand>
</feature>
<dbReference type="InterPro" id="IPR003682">
    <property type="entry name" value="rRNA_ssu_MeTfrase_G"/>
</dbReference>
<evidence type="ECO:0000256" key="3">
    <source>
        <dbReference type="ARBA" id="ARBA00022603"/>
    </source>
</evidence>
<dbReference type="PANTHER" id="PTHR31760:SF0">
    <property type="entry name" value="S-ADENOSYL-L-METHIONINE-DEPENDENT METHYLTRANSFERASES SUPERFAMILY PROTEIN"/>
    <property type="match status" value="1"/>
</dbReference>
<keyword evidence="5 6" id="KW-0949">S-adenosyl-L-methionine</keyword>
<reference evidence="8" key="1">
    <citation type="journal article" date="2011" name="MBio">
        <title>Novel metabolic attributes of the genus Cyanothece, comprising a group of unicellular nitrogen-fixing Cyanobacteria.</title>
        <authorList>
            <person name="Bandyopadhyay A."/>
            <person name="Elvitigala T."/>
            <person name="Welsh E."/>
            <person name="Stockel J."/>
            <person name="Liberton M."/>
            <person name="Min H."/>
            <person name="Sherman L.A."/>
            <person name="Pakrasi H.B."/>
        </authorList>
    </citation>
    <scope>NUCLEOTIDE SEQUENCE [LARGE SCALE GENOMIC DNA]</scope>
    <source>
        <strain evidence="8">PCC 8801</strain>
    </source>
</reference>
<feature type="binding site" evidence="6">
    <location>
        <begin position="131"/>
        <end position="132"/>
    </location>
    <ligand>
        <name>S-adenosyl-L-methionine</name>
        <dbReference type="ChEBI" id="CHEBI:59789"/>
    </ligand>
</feature>
<feature type="binding site" evidence="6">
    <location>
        <position position="80"/>
    </location>
    <ligand>
        <name>S-adenosyl-L-methionine</name>
        <dbReference type="ChEBI" id="CHEBI:59789"/>
    </ligand>
</feature>
<dbReference type="OrthoDB" id="9808773at2"/>
<gene>
    <name evidence="6" type="primary">rsmG</name>
    <name evidence="7" type="ordered locus">PCC8801_2084</name>
</gene>
<protein>
    <recommendedName>
        <fullName evidence="6">Ribosomal RNA small subunit methyltransferase G</fullName>
        <ecNumber evidence="6">2.1.1.-</ecNumber>
    </recommendedName>
    <alternativeName>
        <fullName evidence="6">16S rRNA 7-methylguanosine methyltransferase</fullName>
        <shortName evidence="6">16S rRNA m7G methyltransferase</shortName>
    </alternativeName>
</protein>